<feature type="chain" id="PRO_5007402719" description="Lipoprotein" evidence="1">
    <location>
        <begin position="20"/>
        <end position="200"/>
    </location>
</feature>
<dbReference type="EMBL" id="CP011125">
    <property type="protein sequence ID" value="AKF11809.1"/>
    <property type="molecule type" value="Genomic_DNA"/>
</dbReference>
<gene>
    <name evidence="2" type="ORF">DB32_000010</name>
    <name evidence="3" type="ORF">DB32_008958</name>
</gene>
<dbReference type="KEGG" id="samy:DB32_008958"/>
<keyword evidence="1" id="KW-0732">Signal</keyword>
<evidence type="ECO:0000313" key="3">
    <source>
        <dbReference type="EMBL" id="AKF11809.1"/>
    </source>
</evidence>
<dbReference type="KEGG" id="samy:DB32_000010"/>
<dbReference type="PROSITE" id="PS51257">
    <property type="entry name" value="PROKAR_LIPOPROTEIN"/>
    <property type="match status" value="1"/>
</dbReference>
<feature type="signal peptide" evidence="1">
    <location>
        <begin position="1"/>
        <end position="19"/>
    </location>
</feature>
<evidence type="ECO:0000313" key="4">
    <source>
        <dbReference type="Proteomes" id="UP000034883"/>
    </source>
</evidence>
<protein>
    <recommendedName>
        <fullName evidence="5">Lipoprotein</fullName>
    </recommendedName>
</protein>
<accession>A0A0F6SI96</accession>
<reference evidence="3 4" key="1">
    <citation type="submission" date="2015-03" db="EMBL/GenBank/DDBJ databases">
        <title>Genome assembly of Sandaracinus amylolyticus DSM 53668.</title>
        <authorList>
            <person name="Sharma G."/>
            <person name="Subramanian S."/>
        </authorList>
    </citation>
    <scope>NUCLEOTIDE SEQUENCE [LARGE SCALE GENOMIC DNA]</scope>
    <source>
        <strain evidence="3 4">DSM 53668</strain>
    </source>
</reference>
<evidence type="ECO:0000256" key="1">
    <source>
        <dbReference type="SAM" id="SignalP"/>
    </source>
</evidence>
<dbReference type="AlphaFoldDB" id="A0A0F6SI96"/>
<dbReference type="Proteomes" id="UP000034883">
    <property type="component" value="Chromosome"/>
</dbReference>
<sequence>MRSDRLRCFGLIASTIVLAACDTRVHAAGDASMPLDPDGGTTPTHATIGRAGCEHPSIVSAPVGTTSTTAVVALYPVHVPFEVTHVEYELAERDGCDASRAHRVRVLVSEGETLDASALVVLDRDVHADAPGTLSLALDEPAPLDAEQRLWVEIDLGVCLALCPGRDTHRDAFRSDTRALEPLDADGRLVVRAVGIGHTR</sequence>
<organism evidence="3 4">
    <name type="scientific">Sandaracinus amylolyticus</name>
    <dbReference type="NCBI Taxonomy" id="927083"/>
    <lineage>
        <taxon>Bacteria</taxon>
        <taxon>Pseudomonadati</taxon>
        <taxon>Myxococcota</taxon>
        <taxon>Polyangia</taxon>
        <taxon>Polyangiales</taxon>
        <taxon>Sandaracinaceae</taxon>
        <taxon>Sandaracinus</taxon>
    </lineage>
</organism>
<keyword evidence="4" id="KW-1185">Reference proteome</keyword>
<proteinExistence type="predicted"/>
<evidence type="ECO:0000313" key="2">
    <source>
        <dbReference type="EMBL" id="AKF02862.1"/>
    </source>
</evidence>
<evidence type="ECO:0008006" key="5">
    <source>
        <dbReference type="Google" id="ProtNLM"/>
    </source>
</evidence>
<dbReference type="RefSeq" id="WP_053230358.1">
    <property type="nucleotide sequence ID" value="NZ_CP011125.1"/>
</dbReference>
<dbReference type="EMBL" id="CP011125">
    <property type="protein sequence ID" value="AKF02862.1"/>
    <property type="molecule type" value="Genomic_DNA"/>
</dbReference>
<name>A0A0F6SI96_9BACT</name>